<name>A0A6J8A2X4_MYTCO</name>
<dbReference type="InterPro" id="IPR002110">
    <property type="entry name" value="Ankyrin_rpt"/>
</dbReference>
<dbReference type="InterPro" id="IPR049050">
    <property type="entry name" value="nSTAND3"/>
</dbReference>
<dbReference type="PANTHER" id="PTHR46586:SF3">
    <property type="entry name" value="ANKYRIN REPEAT-CONTAINING PROTEIN"/>
    <property type="match status" value="1"/>
</dbReference>
<accession>A0A6J8A2X4</accession>
<dbReference type="EMBL" id="CACVKT020000597">
    <property type="protein sequence ID" value="CAC5361438.1"/>
    <property type="molecule type" value="Genomic_DNA"/>
</dbReference>
<dbReference type="PANTHER" id="PTHR46586">
    <property type="entry name" value="ANKYRIN REPEAT-CONTAINING PROTEIN"/>
    <property type="match status" value="1"/>
</dbReference>
<dbReference type="InterPro" id="IPR036770">
    <property type="entry name" value="Ankyrin_rpt-contain_sf"/>
</dbReference>
<dbReference type="Proteomes" id="UP000507470">
    <property type="component" value="Unassembled WGS sequence"/>
</dbReference>
<organism evidence="2 3">
    <name type="scientific">Mytilus coruscus</name>
    <name type="common">Sea mussel</name>
    <dbReference type="NCBI Taxonomy" id="42192"/>
    <lineage>
        <taxon>Eukaryota</taxon>
        <taxon>Metazoa</taxon>
        <taxon>Spiralia</taxon>
        <taxon>Lophotrochozoa</taxon>
        <taxon>Mollusca</taxon>
        <taxon>Bivalvia</taxon>
        <taxon>Autobranchia</taxon>
        <taxon>Pteriomorphia</taxon>
        <taxon>Mytilida</taxon>
        <taxon>Mytiloidea</taxon>
        <taxon>Mytilidae</taxon>
        <taxon>Mytilinae</taxon>
        <taxon>Mytilus</taxon>
    </lineage>
</organism>
<dbReference type="SMART" id="SM00248">
    <property type="entry name" value="ANK"/>
    <property type="match status" value="10"/>
</dbReference>
<feature type="domain" description="Novel STAND NTPase 3" evidence="1">
    <location>
        <begin position="403"/>
        <end position="561"/>
    </location>
</feature>
<dbReference type="Gene3D" id="3.40.50.300">
    <property type="entry name" value="P-loop containing nucleotide triphosphate hydrolases"/>
    <property type="match status" value="1"/>
</dbReference>
<dbReference type="OrthoDB" id="433924at2759"/>
<dbReference type="Gene3D" id="1.25.40.20">
    <property type="entry name" value="Ankyrin repeat-containing domain"/>
    <property type="match status" value="2"/>
</dbReference>
<evidence type="ECO:0000313" key="2">
    <source>
        <dbReference type="EMBL" id="CAC5361438.1"/>
    </source>
</evidence>
<keyword evidence="3" id="KW-1185">Reference proteome</keyword>
<proteinExistence type="predicted"/>
<evidence type="ECO:0000313" key="3">
    <source>
        <dbReference type="Proteomes" id="UP000507470"/>
    </source>
</evidence>
<reference evidence="2 3" key="1">
    <citation type="submission" date="2020-06" db="EMBL/GenBank/DDBJ databases">
        <authorList>
            <person name="Li R."/>
            <person name="Bekaert M."/>
        </authorList>
    </citation>
    <scope>NUCLEOTIDE SEQUENCE [LARGE SCALE GENOMIC DNA]</scope>
    <source>
        <strain evidence="3">wild</strain>
    </source>
</reference>
<evidence type="ECO:0000259" key="1">
    <source>
        <dbReference type="Pfam" id="PF20720"/>
    </source>
</evidence>
<dbReference type="Pfam" id="PF20720">
    <property type="entry name" value="nSTAND3"/>
    <property type="match status" value="1"/>
</dbReference>
<protein>
    <recommendedName>
        <fullName evidence="1">Novel STAND NTPase 3 domain-containing protein</fullName>
    </recommendedName>
</protein>
<dbReference type="InterPro" id="IPR052050">
    <property type="entry name" value="SecEffector_AnkRepeat"/>
</dbReference>
<gene>
    <name evidence="2" type="ORF">MCOR_3582</name>
</gene>
<dbReference type="SUPFAM" id="SSF48403">
    <property type="entry name" value="Ankyrin repeat"/>
    <property type="match status" value="2"/>
</dbReference>
<dbReference type="SUPFAM" id="SSF140860">
    <property type="entry name" value="Pseudo ankyrin repeat-like"/>
    <property type="match status" value="1"/>
</dbReference>
<sequence length="1404" mass="161286">MAQQERENFYRFSTLMMDHTKKSFTDLLELQLIKKHLSFEEFLNQNQHDIYHLCYNRYRCRCKCSSTYILPYSHVLNATQLDVLFDKHGPKLPSHQQSQKAEFCCSKAKTGITTEVLDVTLAKCLLTHFCADVFWDCCLTLANLSLEEFLNNKKHDIYHLVFGNNNICCQCTYGYSYPLEQLTQKNFQFLFSETQQRCSSCASSSTTSTICAVKASYGITVGNIDRIIANILLQIICPLRKAVDTLVKTRNRMYGHVAEAKISNREYKEHMLETEKSLIDIAIVCNKETETKQTLEDLRKRPLDETLLIMYQTALLKEIQEQKEISKTVQEIQEYLETSIGSIQQEFALLELSQTTKMKEISSAMNEICKQKTKETLRRTKKYEVLSRLTVAAVEVHLEEGVFVQTSAVPAILKSLKEEGHVLITGPTGSGKSRIALESLHQFSEQNSSYSMVNLANISEWQEVIDINTTCIVLCDDVFGNTNCIFNENIHMKIIDAMYTCIKCGHVKVVLTMGDNIKHKCRTLISKHRLFRDDDTLIDLKCDNFRMNQVEKRKCLLNYLEKNGIQETTNLDVENYSTLSCSSKDTIFFHSNTLDCIIENESNSIIDFPQTCFMFSSKRKFLKQGVSFFKHANQFLCDHITDMKEKGIKDASYLVDFTILTFILLNGDKINVEHLNLQQINNLALTDSFHLPTALFIYCKNDDQILQYLLGDICTTLTSYDESVISCKECLKTSFICFCRILNEKKACLAWSVIKLHNIRLGDLDSPDGFVQSGLVEVFRNISALELLSRVIDDSRSPLLEVDGFVVYLFDKEFRVENLYFLFKAFDRNIFTGLLWMDAACEIGNMELVKCFCEHFTFSSFDMVFTIMKACKNGNTELVHILVTYIAANDELIDHVWKLISIHSNADFIKAYFLTYGFGHFNMAVVMRWACKNCNMDFINCVLETVDHGLLDMDILMKLACDNGYVDLVLFLLESVNPKLMDLNPVVRFACERNNNDLLIFLLTICDQSLIHIEFIFAWACSKADVEFLKVLFDTIDNGLYKESSGLNSVLEWACQNGDLLFTKFLFEKVNKKYLDVSAAIKIAVDSKNKDLVIILLETCDKRNVDINSVMAWISSNEDIDYVEILFNTTSVSSLSKENVNKLTRLALENNREELIILIIDNAEVSNDHINSIIQWSWKNGNLTFIKLLLKKFNTASIDITSAMRETCYSRTCNLDIMKLLVTLCEIPPLDFKMAMTKACSLGHFALVRFLLDTFDCKIFDMKLVFNWTCSKGNYRDVVHLFKTFDHKLFDFESALNNACITGNGNVVVFLVEAKQLSFNSTIENACINGYFEIFEFMLERCDPNFFDMSSLFKTACHNGKLEFVELLIEKGYRPPWGDVKRIAQKTKNDDLISFIRKVSREKR</sequence>
<dbReference type="SUPFAM" id="SSF52540">
    <property type="entry name" value="P-loop containing nucleoside triphosphate hydrolases"/>
    <property type="match status" value="1"/>
</dbReference>
<dbReference type="InterPro" id="IPR027417">
    <property type="entry name" value="P-loop_NTPase"/>
</dbReference>